<evidence type="ECO:0000313" key="2">
    <source>
        <dbReference type="Proteomes" id="UP000024635"/>
    </source>
</evidence>
<comment type="caution">
    <text evidence="1">The sequence shown here is derived from an EMBL/GenBank/DDBJ whole genome shotgun (WGS) entry which is preliminary data.</text>
</comment>
<dbReference type="Proteomes" id="UP000024635">
    <property type="component" value="Unassembled WGS sequence"/>
</dbReference>
<evidence type="ECO:0000313" key="1">
    <source>
        <dbReference type="EMBL" id="EYC31263.1"/>
    </source>
</evidence>
<sequence length="67" mass="7264">MCITRVYTGLQVSGTSQQQFQFKEIAMPTAKVPWNGHVGTKTRDTPCASRGPHRVRSVYSIAAAGLA</sequence>
<name>A0A016VWW4_9BILA</name>
<accession>A0A016VWW4</accession>
<dbReference type="AlphaFoldDB" id="A0A016VWW4"/>
<organism evidence="1 2">
    <name type="scientific">Ancylostoma ceylanicum</name>
    <dbReference type="NCBI Taxonomy" id="53326"/>
    <lineage>
        <taxon>Eukaryota</taxon>
        <taxon>Metazoa</taxon>
        <taxon>Ecdysozoa</taxon>
        <taxon>Nematoda</taxon>
        <taxon>Chromadorea</taxon>
        <taxon>Rhabditida</taxon>
        <taxon>Rhabditina</taxon>
        <taxon>Rhabditomorpha</taxon>
        <taxon>Strongyloidea</taxon>
        <taxon>Ancylostomatidae</taxon>
        <taxon>Ancylostomatinae</taxon>
        <taxon>Ancylostoma</taxon>
    </lineage>
</organism>
<reference evidence="2" key="1">
    <citation type="journal article" date="2015" name="Nat. Genet.">
        <title>The genome and transcriptome of the zoonotic hookworm Ancylostoma ceylanicum identify infection-specific gene families.</title>
        <authorList>
            <person name="Schwarz E.M."/>
            <person name="Hu Y."/>
            <person name="Antoshechkin I."/>
            <person name="Miller M.M."/>
            <person name="Sternberg P.W."/>
            <person name="Aroian R.V."/>
        </authorList>
    </citation>
    <scope>NUCLEOTIDE SEQUENCE</scope>
    <source>
        <strain evidence="2">HY135</strain>
    </source>
</reference>
<keyword evidence="2" id="KW-1185">Reference proteome</keyword>
<dbReference type="EMBL" id="JARK01001340">
    <property type="protein sequence ID" value="EYC31263.1"/>
    <property type="molecule type" value="Genomic_DNA"/>
</dbReference>
<proteinExistence type="predicted"/>
<gene>
    <name evidence="1" type="primary">Acey_s0004.g2061</name>
    <name evidence="1" type="ORF">Y032_0004g2061</name>
</gene>
<protein>
    <submittedName>
        <fullName evidence="1">Uncharacterized protein</fullName>
    </submittedName>
</protein>